<evidence type="ECO:0000259" key="15">
    <source>
        <dbReference type="PROSITE" id="PS50053"/>
    </source>
</evidence>
<name>A0A8B8EI40_CRAVI</name>
<dbReference type="GO" id="GO:0009893">
    <property type="term" value="P:positive regulation of metabolic process"/>
    <property type="evidence" value="ECO:0007669"/>
    <property type="project" value="UniProtKB-ARBA"/>
</dbReference>
<dbReference type="Gene3D" id="1.20.120.1750">
    <property type="match status" value="1"/>
</dbReference>
<feature type="region of interest" description="Disordered" evidence="14">
    <location>
        <begin position="583"/>
        <end position="670"/>
    </location>
</feature>
<dbReference type="CDD" id="cd20358">
    <property type="entry name" value="Rcat_RBR_HOIL1"/>
    <property type="match status" value="1"/>
</dbReference>
<dbReference type="CDD" id="cd20345">
    <property type="entry name" value="BRcat_RBR_HOIL1"/>
    <property type="match status" value="1"/>
</dbReference>
<dbReference type="InterPro" id="IPR044066">
    <property type="entry name" value="TRIAD_supradom"/>
</dbReference>
<feature type="domain" description="RING-type" evidence="16">
    <location>
        <begin position="796"/>
        <end position="838"/>
    </location>
</feature>
<reference evidence="20" key="1">
    <citation type="submission" date="2025-08" db="UniProtKB">
        <authorList>
            <consortium name="RefSeq"/>
        </authorList>
    </citation>
    <scope>IDENTIFICATION</scope>
    <source>
        <tissue evidence="20">Whole sample</tissue>
    </source>
</reference>
<comment type="pathway">
    <text evidence="2">Protein modification; protein ubiquitination.</text>
</comment>
<dbReference type="PROSITE" id="PS51873">
    <property type="entry name" value="TRIAD"/>
    <property type="match status" value="1"/>
</dbReference>
<keyword evidence="7" id="KW-0808">Transferase</keyword>
<dbReference type="PROSITE" id="PS50089">
    <property type="entry name" value="ZF_RING_2"/>
    <property type="match status" value="1"/>
</dbReference>
<gene>
    <name evidence="20" type="primary">LOC111134716</name>
</gene>
<accession>A0A8B8EI40</accession>
<evidence type="ECO:0000259" key="17">
    <source>
        <dbReference type="PROSITE" id="PS50199"/>
    </source>
</evidence>
<dbReference type="FunFam" id="3.30.40.10:FF:000137">
    <property type="entry name" value="RanBP-type and C3HC4-type zinc finger-containing protein 1"/>
    <property type="match status" value="1"/>
</dbReference>
<feature type="compositionally biased region" description="Basic and acidic residues" evidence="14">
    <location>
        <begin position="265"/>
        <end position="285"/>
    </location>
</feature>
<feature type="region of interest" description="Disordered" evidence="14">
    <location>
        <begin position="742"/>
        <end position="772"/>
    </location>
</feature>
<dbReference type="GO" id="GO:0043161">
    <property type="term" value="P:proteasome-mediated ubiquitin-dependent protein catabolic process"/>
    <property type="evidence" value="ECO:0007669"/>
    <property type="project" value="TreeGrafter"/>
</dbReference>
<evidence type="ECO:0000256" key="13">
    <source>
        <dbReference type="PROSITE-ProRule" id="PRU00322"/>
    </source>
</evidence>
<dbReference type="InterPro" id="IPR051628">
    <property type="entry name" value="LUBAC_E3_Ligases"/>
</dbReference>
<evidence type="ECO:0000256" key="3">
    <source>
        <dbReference type="ARBA" id="ARBA00008278"/>
    </source>
</evidence>
<feature type="compositionally biased region" description="Low complexity" evidence="14">
    <location>
        <begin position="287"/>
        <end position="299"/>
    </location>
</feature>
<dbReference type="Proteomes" id="UP000694844">
    <property type="component" value="Chromosome 5"/>
</dbReference>
<comment type="catalytic activity">
    <reaction evidence="1">
        <text>[E2 ubiquitin-conjugating enzyme]-S-ubiquitinyl-L-cysteine + [acceptor protein]-L-lysine = [E2 ubiquitin-conjugating enzyme]-L-cysteine + [acceptor protein]-N(6)-ubiquitinyl-L-lysine.</text>
        <dbReference type="EC" id="2.3.2.31"/>
    </reaction>
</comment>
<dbReference type="PROSITE" id="PS50053">
    <property type="entry name" value="UBIQUITIN_2"/>
    <property type="match status" value="1"/>
</dbReference>
<dbReference type="Pfam" id="PF13639">
    <property type="entry name" value="zf-RING_2"/>
    <property type="match status" value="1"/>
</dbReference>
<evidence type="ECO:0000256" key="6">
    <source>
        <dbReference type="ARBA" id="ARBA00022553"/>
    </source>
</evidence>
<dbReference type="Gene3D" id="2.30.30.380">
    <property type="entry name" value="Zn-finger domain of Sec23/24"/>
    <property type="match status" value="1"/>
</dbReference>
<dbReference type="InterPro" id="IPR001841">
    <property type="entry name" value="Znf_RING"/>
</dbReference>
<dbReference type="SUPFAM" id="SSF90209">
    <property type="entry name" value="Ran binding protein zinc finger-like"/>
    <property type="match status" value="1"/>
</dbReference>
<dbReference type="GeneID" id="111134716"/>
<feature type="compositionally biased region" description="Low complexity" evidence="14">
    <location>
        <begin position="319"/>
        <end position="328"/>
    </location>
</feature>
<proteinExistence type="inferred from homology"/>
<evidence type="ECO:0000256" key="9">
    <source>
        <dbReference type="ARBA" id="ARBA00022737"/>
    </source>
</evidence>
<evidence type="ECO:0000256" key="2">
    <source>
        <dbReference type="ARBA" id="ARBA00004906"/>
    </source>
</evidence>
<feature type="compositionally biased region" description="Polar residues" evidence="14">
    <location>
        <begin position="641"/>
        <end position="652"/>
    </location>
</feature>
<dbReference type="InterPro" id="IPR036443">
    <property type="entry name" value="Znf_RanBP2_sf"/>
</dbReference>
<dbReference type="PROSITE" id="PS01358">
    <property type="entry name" value="ZF_RANBP2_1"/>
    <property type="match status" value="1"/>
</dbReference>
<dbReference type="EC" id="2.3.2.31" evidence="4"/>
<keyword evidence="11" id="KW-0833">Ubl conjugation pathway</keyword>
<feature type="domain" description="RanBP2-type" evidence="17">
    <location>
        <begin position="700"/>
        <end position="729"/>
    </location>
</feature>
<dbReference type="InterPro" id="IPR013083">
    <property type="entry name" value="Znf_RING/FYVE/PHD"/>
</dbReference>
<evidence type="ECO:0000313" key="19">
    <source>
        <dbReference type="Proteomes" id="UP000694844"/>
    </source>
</evidence>
<feature type="region of interest" description="Disordered" evidence="14">
    <location>
        <begin position="240"/>
        <end position="346"/>
    </location>
</feature>
<evidence type="ECO:0000259" key="18">
    <source>
        <dbReference type="PROSITE" id="PS51873"/>
    </source>
</evidence>
<dbReference type="PROSITE" id="PS00518">
    <property type="entry name" value="ZF_RING_1"/>
    <property type="match status" value="1"/>
</dbReference>
<keyword evidence="19" id="KW-1185">Reference proteome</keyword>
<dbReference type="KEGG" id="cvn:111134716"/>
<dbReference type="GO" id="GO:0097039">
    <property type="term" value="P:protein linear polyubiquitination"/>
    <property type="evidence" value="ECO:0007669"/>
    <property type="project" value="TreeGrafter"/>
</dbReference>
<evidence type="ECO:0000313" key="20">
    <source>
        <dbReference type="RefSeq" id="XP_022339735.1"/>
    </source>
</evidence>
<comment type="similarity">
    <text evidence="3">Belongs to the RBR family.</text>
</comment>
<evidence type="ECO:0000256" key="5">
    <source>
        <dbReference type="ARBA" id="ARBA00017887"/>
    </source>
</evidence>
<dbReference type="InterPro" id="IPR001876">
    <property type="entry name" value="Znf_RanBP2"/>
</dbReference>
<evidence type="ECO:0000256" key="12">
    <source>
        <dbReference type="ARBA" id="ARBA00022833"/>
    </source>
</evidence>
<feature type="compositionally biased region" description="Low complexity" evidence="14">
    <location>
        <begin position="608"/>
        <end position="633"/>
    </location>
</feature>
<protein>
    <recommendedName>
        <fullName evidence="5">RanBP-type and C3HC4-type zinc finger-containing protein 1</fullName>
        <ecNumber evidence="4">2.3.2.31</ecNumber>
    </recommendedName>
</protein>
<evidence type="ECO:0000256" key="14">
    <source>
        <dbReference type="SAM" id="MobiDB-lite"/>
    </source>
</evidence>
<dbReference type="AlphaFoldDB" id="A0A8B8EI40"/>
<keyword evidence="8" id="KW-0479">Metal-binding</keyword>
<dbReference type="InterPro" id="IPR047559">
    <property type="entry name" value="HOIL1_RBR_mRING-HC-C3HC3D"/>
</dbReference>
<evidence type="ECO:0000256" key="4">
    <source>
        <dbReference type="ARBA" id="ARBA00012251"/>
    </source>
</evidence>
<evidence type="ECO:0000256" key="10">
    <source>
        <dbReference type="ARBA" id="ARBA00022771"/>
    </source>
</evidence>
<dbReference type="GO" id="GO:0071797">
    <property type="term" value="C:LUBAC complex"/>
    <property type="evidence" value="ECO:0007669"/>
    <property type="project" value="TreeGrafter"/>
</dbReference>
<dbReference type="SUPFAM" id="SSF54236">
    <property type="entry name" value="Ubiquitin-like"/>
    <property type="match status" value="1"/>
</dbReference>
<dbReference type="PANTHER" id="PTHR22770">
    <property type="entry name" value="UBIQUITIN CONJUGATING ENZYME 7 INTERACTING PROTEIN-RELATED"/>
    <property type="match status" value="1"/>
</dbReference>
<dbReference type="SUPFAM" id="SSF57850">
    <property type="entry name" value="RING/U-box"/>
    <property type="match status" value="3"/>
</dbReference>
<dbReference type="CDD" id="cd01799">
    <property type="entry name" value="Ubl_HOIL1"/>
    <property type="match status" value="1"/>
</dbReference>
<evidence type="ECO:0000256" key="8">
    <source>
        <dbReference type="ARBA" id="ARBA00022723"/>
    </source>
</evidence>
<sequence length="1024" mass="114636">MAGINEPELQTTSPEGGRTVFSGREVLCVTTCQMYVPLPDMNSLSQPGTIERNQGSLEKKKGILRRIQGSLERKQGMLGTTQGLLERKQGMLGRNQGSLERKQGILGKNQGSLERKQKPERVLYPQKGPCDLYLLSSPLPANNGGLDAACSGAQHGIKLSLILNNIIKDTLRVNVRSDTWFELWTRIGDKKRNTTVNLCVEDDRWKHFSGQLKTVISTIKDCQNQKEKPNQVFELIAYQSKNTDHSQPKTETNWSEPKGVSQESDIQRDHYSSEGDGTLPDRFESQGDSSGSDDSGGSDSDVDEVFVKCRESSESSQSEPGTETPGTTAGQPVPQALDPPFSPSDFKLLDRKSGILGKPFVPLSEQENQISDFRKAVRRDQNHTTAACLEELQRKHVLSPQSIIQDAGKESLIQSESLISNQSDYEDMMEQDKVIQRLVELLQAAINSNDKEAAAKHAGSLAATAAKVTLTLDPNSLKNLKDTEYSIKVYVEDREASGGCITLNVKPSDTVRDLKLRMCLKHSFPVEVQKWIIGKRIPPDAETLQKARVTPGQAVYLYLISPKSVGLTKEKFIEDRERMLHNLYPGSQPDKQGPKTFAESGPYIPMATPVTPQTPLSTQPPSRQRSEPYSSSSTGGGVMTPSATPQGHLQQQKSRESQGKQRANPPLVTEKSLEEFEVIPPNTVFTPQPPTHKQETRVQAAAGWVCPACTYINQPTRPGCEICATNRPLNYQVPEGYRMTKEEEERIRREREQEEQTQRLEREREEQESRMRQENFEILRRAEDSSLITNSHIFQCPICFDDITPGNGVILRECLHLFCRDCLQGAVVHSEEAELRCPYQDDNYACNASLQDREIKALVEASVYEKHLQRSLVTAESQERNSFHCKTTDCPGWCIYEDLVNFFSCPVCKKENCLTCKAIHQGMNCKEYQEDLRIRSSNDTAAKQTNKMLKELLKKGDAMKCPKCEVVVQKKDGCDWIKCSICKTEICWVTKGPRWGPMGVGDISGGCRCRVEGKPCHENCNNCH</sequence>
<dbReference type="PANTHER" id="PTHR22770:SF13">
    <property type="entry name" value="RING-TYPE DOMAIN-CONTAINING PROTEIN"/>
    <property type="match status" value="1"/>
</dbReference>
<feature type="domain" description="Ubiquitin-like" evidence="15">
    <location>
        <begin position="487"/>
        <end position="564"/>
    </location>
</feature>
<dbReference type="OrthoDB" id="261960at2759"/>
<dbReference type="Gene3D" id="3.30.40.10">
    <property type="entry name" value="Zinc/RING finger domain, C3HC4 (zinc finger)"/>
    <property type="match status" value="1"/>
</dbReference>
<evidence type="ECO:0000256" key="1">
    <source>
        <dbReference type="ARBA" id="ARBA00001798"/>
    </source>
</evidence>
<dbReference type="UniPathway" id="UPA00143"/>
<dbReference type="FunFam" id="1.20.120.1750:FF:000026">
    <property type="entry name" value="RANBP2-type and C3HC4-type zinc finger containing 1"/>
    <property type="match status" value="1"/>
</dbReference>
<dbReference type="CDD" id="cd16633">
    <property type="entry name" value="mRING-HC-C3HC3D_RBR_HOIL1"/>
    <property type="match status" value="1"/>
</dbReference>
<keyword evidence="10 13" id="KW-0863">Zinc-finger</keyword>
<keyword evidence="6" id="KW-0597">Phosphoprotein</keyword>
<evidence type="ECO:0000259" key="16">
    <source>
        <dbReference type="PROSITE" id="PS50089"/>
    </source>
</evidence>
<dbReference type="Gene3D" id="3.10.20.90">
    <property type="entry name" value="Phosphatidylinositol 3-kinase Catalytic Subunit, Chain A, domain 1"/>
    <property type="match status" value="1"/>
</dbReference>
<dbReference type="PROSITE" id="PS50199">
    <property type="entry name" value="ZF_RANBP2_2"/>
    <property type="match status" value="1"/>
</dbReference>
<keyword evidence="12" id="KW-0862">Zinc</keyword>
<dbReference type="InterPro" id="IPR029071">
    <property type="entry name" value="Ubiquitin-like_domsf"/>
</dbReference>
<dbReference type="InterPro" id="IPR000626">
    <property type="entry name" value="Ubiquitin-like_dom"/>
</dbReference>
<evidence type="ECO:0000256" key="11">
    <source>
        <dbReference type="ARBA" id="ARBA00022786"/>
    </source>
</evidence>
<dbReference type="SMART" id="SM00547">
    <property type="entry name" value="ZnF_RBZ"/>
    <property type="match status" value="1"/>
</dbReference>
<evidence type="ECO:0000256" key="7">
    <source>
        <dbReference type="ARBA" id="ARBA00022679"/>
    </source>
</evidence>
<dbReference type="InterPro" id="IPR047558">
    <property type="entry name" value="BRcat_RBR_HOIL1"/>
</dbReference>
<dbReference type="GO" id="GO:0043130">
    <property type="term" value="F:ubiquitin binding"/>
    <property type="evidence" value="ECO:0007669"/>
    <property type="project" value="TreeGrafter"/>
</dbReference>
<feature type="domain" description="RING-type" evidence="18">
    <location>
        <begin position="792"/>
        <end position="1020"/>
    </location>
</feature>
<dbReference type="GO" id="GO:0061630">
    <property type="term" value="F:ubiquitin protein ligase activity"/>
    <property type="evidence" value="ECO:0007669"/>
    <property type="project" value="UniProtKB-EC"/>
</dbReference>
<dbReference type="SMART" id="SM00184">
    <property type="entry name" value="RING"/>
    <property type="match status" value="1"/>
</dbReference>
<keyword evidence="9" id="KW-0677">Repeat</keyword>
<dbReference type="RefSeq" id="XP_022339735.1">
    <property type="nucleotide sequence ID" value="XM_022484027.1"/>
</dbReference>
<organism evidence="19 20">
    <name type="scientific">Crassostrea virginica</name>
    <name type="common">Eastern oyster</name>
    <dbReference type="NCBI Taxonomy" id="6565"/>
    <lineage>
        <taxon>Eukaryota</taxon>
        <taxon>Metazoa</taxon>
        <taxon>Spiralia</taxon>
        <taxon>Lophotrochozoa</taxon>
        <taxon>Mollusca</taxon>
        <taxon>Bivalvia</taxon>
        <taxon>Autobranchia</taxon>
        <taxon>Pteriomorphia</taxon>
        <taxon>Ostreida</taxon>
        <taxon>Ostreoidea</taxon>
        <taxon>Ostreidae</taxon>
        <taxon>Crassostrea</taxon>
    </lineage>
</organism>
<dbReference type="InterPro" id="IPR047557">
    <property type="entry name" value="Rcat_RBR_HOIL1"/>
</dbReference>
<dbReference type="GO" id="GO:0008270">
    <property type="term" value="F:zinc ion binding"/>
    <property type="evidence" value="ECO:0007669"/>
    <property type="project" value="UniProtKB-KW"/>
</dbReference>
<dbReference type="InterPro" id="IPR017907">
    <property type="entry name" value="Znf_RING_CS"/>
</dbReference>